<dbReference type="Proteomes" id="UP000050546">
    <property type="component" value="Unassembled WGS sequence"/>
</dbReference>
<proteinExistence type="predicted"/>
<dbReference type="RefSeq" id="WP_057677368.1">
    <property type="nucleotide sequence ID" value="NZ_JAGHVR010000003.1"/>
</dbReference>
<reference evidence="2 3" key="2">
    <citation type="journal article" date="2017" name="Plant Pathol.">
        <title>Pathogenicity and virulence gene content of Xanthomonas strains infecting Araceae, formerly known as Xanthomonas axonopodis pv. dieffenbachiae.</title>
        <authorList>
            <person name="Constantin E.C."/>
            <person name="Haegeman A."/>
            <person name="Van Vaerenbergh J."/>
            <person name="Baeyen S."/>
            <person name="Van Malderghem C."/>
            <person name="Maes M."/>
            <person name="Cottyn B."/>
        </authorList>
    </citation>
    <scope>NUCLEOTIDE SEQUENCE [LARGE SCALE GENOMIC DNA]</scope>
    <source>
        <strain evidence="2 3">LMG 25940</strain>
    </source>
</reference>
<accession>A0A1V9H072</accession>
<organism evidence="2 3">
    <name type="scientific">Xanthomonas phaseoli pv. dieffenbachiae</name>
    <dbReference type="NCBI Taxonomy" id="92828"/>
    <lineage>
        <taxon>Bacteria</taxon>
        <taxon>Pseudomonadati</taxon>
        <taxon>Pseudomonadota</taxon>
        <taxon>Gammaproteobacteria</taxon>
        <taxon>Lysobacterales</taxon>
        <taxon>Lysobacteraceae</taxon>
        <taxon>Xanthomonas</taxon>
    </lineage>
</organism>
<evidence type="ECO:0000256" key="1">
    <source>
        <dbReference type="SAM" id="MobiDB-lite"/>
    </source>
</evidence>
<dbReference type="AlphaFoldDB" id="A0A1V9H072"/>
<sequence>MTWQSCPARANWRLPNRNTQRGLALIAASPHYRITALPHYRNDSSLRTGNANGNHSADAQTAQLQHRSCGLA</sequence>
<protein>
    <submittedName>
        <fullName evidence="2">Uncharacterized protein</fullName>
    </submittedName>
</protein>
<evidence type="ECO:0000313" key="3">
    <source>
        <dbReference type="Proteomes" id="UP000050546"/>
    </source>
</evidence>
<reference evidence="2 3" key="1">
    <citation type="journal article" date="2016" name="Plant Pathol.">
        <title>Genetic characterization of strains named as Xanthomonas axonopodis pv. dieffenbachiae leads to a taxonomic revision of the X. axonopodis species complex.</title>
        <authorList>
            <person name="Constantin E.C."/>
            <person name="Cleenwerck I."/>
            <person name="Maes M."/>
            <person name="Baeyen S."/>
            <person name="Van Malderghem C."/>
            <person name="De Vos P."/>
            <person name="Cottyn B."/>
        </authorList>
    </citation>
    <scope>NUCLEOTIDE SEQUENCE [LARGE SCALE GENOMIC DNA]</scope>
    <source>
        <strain evidence="2 3">LMG 25940</strain>
    </source>
</reference>
<feature type="compositionally biased region" description="Polar residues" evidence="1">
    <location>
        <begin position="43"/>
        <end position="66"/>
    </location>
</feature>
<comment type="caution">
    <text evidence="2">The sequence shown here is derived from an EMBL/GenBank/DDBJ whole genome shotgun (WGS) entry which is preliminary data.</text>
</comment>
<name>A0A1V9H072_9XANT</name>
<evidence type="ECO:0000313" key="2">
    <source>
        <dbReference type="EMBL" id="OQP76160.1"/>
    </source>
</evidence>
<feature type="region of interest" description="Disordered" evidence="1">
    <location>
        <begin position="43"/>
        <end position="72"/>
    </location>
</feature>
<dbReference type="EMBL" id="JPYI02000089">
    <property type="protein sequence ID" value="OQP76160.1"/>
    <property type="molecule type" value="Genomic_DNA"/>
</dbReference>
<gene>
    <name evidence="2" type="ORF">IM53_016530</name>
</gene>